<dbReference type="EMBL" id="GBXM01022464">
    <property type="protein sequence ID" value="JAH86113.1"/>
    <property type="molecule type" value="Transcribed_RNA"/>
</dbReference>
<name>A0A0E9W9E6_ANGAN</name>
<organism evidence="1">
    <name type="scientific">Anguilla anguilla</name>
    <name type="common">European freshwater eel</name>
    <name type="synonym">Muraena anguilla</name>
    <dbReference type="NCBI Taxonomy" id="7936"/>
    <lineage>
        <taxon>Eukaryota</taxon>
        <taxon>Metazoa</taxon>
        <taxon>Chordata</taxon>
        <taxon>Craniata</taxon>
        <taxon>Vertebrata</taxon>
        <taxon>Euteleostomi</taxon>
        <taxon>Actinopterygii</taxon>
        <taxon>Neopterygii</taxon>
        <taxon>Teleostei</taxon>
        <taxon>Anguilliformes</taxon>
        <taxon>Anguillidae</taxon>
        <taxon>Anguilla</taxon>
    </lineage>
</organism>
<protein>
    <submittedName>
        <fullName evidence="1">Uncharacterized protein</fullName>
    </submittedName>
</protein>
<reference evidence="1" key="1">
    <citation type="submission" date="2014-11" db="EMBL/GenBank/DDBJ databases">
        <authorList>
            <person name="Amaro Gonzalez C."/>
        </authorList>
    </citation>
    <scope>NUCLEOTIDE SEQUENCE</scope>
</reference>
<accession>A0A0E9W9E6</accession>
<reference evidence="1" key="2">
    <citation type="journal article" date="2015" name="Fish Shellfish Immunol.">
        <title>Early steps in the European eel (Anguilla anguilla)-Vibrio vulnificus interaction in the gills: Role of the RtxA13 toxin.</title>
        <authorList>
            <person name="Callol A."/>
            <person name="Pajuelo D."/>
            <person name="Ebbesson L."/>
            <person name="Teles M."/>
            <person name="MacKenzie S."/>
            <person name="Amaro C."/>
        </authorList>
    </citation>
    <scope>NUCLEOTIDE SEQUENCE</scope>
</reference>
<evidence type="ECO:0000313" key="1">
    <source>
        <dbReference type="EMBL" id="JAH86113.1"/>
    </source>
</evidence>
<proteinExistence type="predicted"/>
<sequence>MVGPNTLHPVDQWCNFITQPTNGVTSSLSQITQSQAFAVVGLALWPCGPAKKIKRNVVYY</sequence>
<dbReference type="AlphaFoldDB" id="A0A0E9W9E6"/>